<protein>
    <submittedName>
        <fullName evidence="1">Uncharacterized protein</fullName>
    </submittedName>
</protein>
<dbReference type="RefSeq" id="WP_144848171.1">
    <property type="nucleotide sequence ID" value="NZ_VNJI01000017.1"/>
</dbReference>
<dbReference type="AlphaFoldDB" id="A0A559KAD9"/>
<organism evidence="1 2">
    <name type="scientific">Paenibacillus cremeus</name>
    <dbReference type="NCBI Taxonomy" id="2163881"/>
    <lineage>
        <taxon>Bacteria</taxon>
        <taxon>Bacillati</taxon>
        <taxon>Bacillota</taxon>
        <taxon>Bacilli</taxon>
        <taxon>Bacillales</taxon>
        <taxon>Paenibacillaceae</taxon>
        <taxon>Paenibacillus</taxon>
    </lineage>
</organism>
<keyword evidence="2" id="KW-1185">Reference proteome</keyword>
<gene>
    <name evidence="1" type="ORF">FPZ49_15410</name>
</gene>
<sequence>MISNYLCKIEGFKSEGDHFSYTITYREENWETCNKLTLDLLPEGPKFVDSGNNKFKGECLAETVQSIKMQWFDTDTQNNLWHIGRALEPLLPGNIESINLQYEYKEEVGNRTIHLFSISGIPDLEFSYIEEDGKEIKLYAVRPAAFKGENIFYMTGSIFERFSHQIDEQIANHPKLRMKILFQ</sequence>
<evidence type="ECO:0000313" key="1">
    <source>
        <dbReference type="EMBL" id="TVY09096.1"/>
    </source>
</evidence>
<comment type="caution">
    <text evidence="1">The sequence shown here is derived from an EMBL/GenBank/DDBJ whole genome shotgun (WGS) entry which is preliminary data.</text>
</comment>
<name>A0A559KAD9_9BACL</name>
<proteinExistence type="predicted"/>
<dbReference type="OrthoDB" id="9801455at2"/>
<dbReference type="Proteomes" id="UP000317036">
    <property type="component" value="Unassembled WGS sequence"/>
</dbReference>
<accession>A0A559KAD9</accession>
<reference evidence="1 2" key="1">
    <citation type="submission" date="2019-07" db="EMBL/GenBank/DDBJ databases">
        <authorList>
            <person name="Kim J."/>
        </authorList>
    </citation>
    <scope>NUCLEOTIDE SEQUENCE [LARGE SCALE GENOMIC DNA]</scope>
    <source>
        <strain evidence="1 2">JC52</strain>
    </source>
</reference>
<dbReference type="EMBL" id="VNJI01000017">
    <property type="protein sequence ID" value="TVY09096.1"/>
    <property type="molecule type" value="Genomic_DNA"/>
</dbReference>
<evidence type="ECO:0000313" key="2">
    <source>
        <dbReference type="Proteomes" id="UP000317036"/>
    </source>
</evidence>